<proteinExistence type="inferred from homology"/>
<dbReference type="PANTHER" id="PTHR13780:SF35">
    <property type="entry name" value="LD22662P"/>
    <property type="match status" value="1"/>
</dbReference>
<dbReference type="PANTHER" id="PTHR13780">
    <property type="entry name" value="AMP-ACTIVATED PROTEIN KINASE, GAMMA REGULATORY SUBUNIT"/>
    <property type="match status" value="1"/>
</dbReference>
<protein>
    <recommendedName>
        <fullName evidence="6">CBS domain-containing protein</fullName>
    </recommendedName>
</protein>
<dbReference type="InterPro" id="IPR046342">
    <property type="entry name" value="CBS_dom_sf"/>
</dbReference>
<evidence type="ECO:0000256" key="2">
    <source>
        <dbReference type="ARBA" id="ARBA00022737"/>
    </source>
</evidence>
<dbReference type="SUPFAM" id="SSF54631">
    <property type="entry name" value="CBS-domain pair"/>
    <property type="match status" value="2"/>
</dbReference>
<keyword evidence="3 4" id="KW-0129">CBS domain</keyword>
<dbReference type="CDD" id="cd04618">
    <property type="entry name" value="CBS_euAMPK_gamma-like_repeat1"/>
    <property type="match status" value="1"/>
</dbReference>
<evidence type="ECO:0000313" key="8">
    <source>
        <dbReference type="Proteomes" id="UP000053237"/>
    </source>
</evidence>
<dbReference type="InParanoid" id="A0A024GE77"/>
<dbReference type="STRING" id="65357.A0A024GE77"/>
<evidence type="ECO:0000256" key="1">
    <source>
        <dbReference type="ARBA" id="ARBA00006750"/>
    </source>
</evidence>
<dbReference type="OrthoDB" id="449052at2759"/>
<name>A0A024GE77_9STRA</name>
<sequence>MSNDENSSEKLQIEYNGAHELESTQMNNTNGDAQVQITQHSYNSHSPEDRTSSSVQTHQQSSAFHSGLDLSCINAFDVVQEAKRVIQNFLRNNACYNLIKNSSKVPQLFVVVFDVKIPINLAFFALVEHDIKSVPIWDADLGTFVGMFTATDFVSILRHFYIRGSPMTELAEHSIASWRALPRSISNAKHQNGLISVTPEDSLYDSCKILREHRLHRIPIVDPVQNSVLSILTHSGILQYLVSSFREQRRLFDQPVYDLRIGTYENIITAPEQLPLIMILHTLIERRVSAIPIINVNGVVVNIYCVSNVTELVKDRSLAQLDMPVGEVLRVQAAEGNVGNEGLHLCYKTDTLHMIFERFAAVKAHRLVCVDEFARCVGILSLSDLFDYFLRD</sequence>
<dbReference type="AlphaFoldDB" id="A0A024GE77"/>
<dbReference type="SMART" id="SM00116">
    <property type="entry name" value="CBS"/>
    <property type="match status" value="4"/>
</dbReference>
<keyword evidence="8" id="KW-1185">Reference proteome</keyword>
<dbReference type="InterPro" id="IPR050511">
    <property type="entry name" value="AMPK_gamma/SDS23_families"/>
</dbReference>
<evidence type="ECO:0000256" key="4">
    <source>
        <dbReference type="PROSITE-ProRule" id="PRU00703"/>
    </source>
</evidence>
<accession>A0A024GE77</accession>
<gene>
    <name evidence="7" type="ORF">BN9_060540</name>
</gene>
<dbReference type="InterPro" id="IPR000644">
    <property type="entry name" value="CBS_dom"/>
</dbReference>
<evidence type="ECO:0000256" key="3">
    <source>
        <dbReference type="ARBA" id="ARBA00023122"/>
    </source>
</evidence>
<comment type="similarity">
    <text evidence="1">Belongs to the 5'-AMP-activated protein kinase gamma subunit family.</text>
</comment>
<evidence type="ECO:0000259" key="6">
    <source>
        <dbReference type="PROSITE" id="PS51371"/>
    </source>
</evidence>
<feature type="region of interest" description="Disordered" evidence="5">
    <location>
        <begin position="1"/>
        <end position="31"/>
    </location>
</feature>
<dbReference type="Pfam" id="PF00571">
    <property type="entry name" value="CBS"/>
    <property type="match status" value="2"/>
</dbReference>
<dbReference type="PROSITE" id="PS51371">
    <property type="entry name" value="CBS"/>
    <property type="match status" value="2"/>
</dbReference>
<comment type="caution">
    <text evidence="7">The sequence shown here is derived from an EMBL/GenBank/DDBJ whole genome shotgun (WGS) entry which is preliminary data.</text>
</comment>
<organism evidence="7 8">
    <name type="scientific">Albugo candida</name>
    <dbReference type="NCBI Taxonomy" id="65357"/>
    <lineage>
        <taxon>Eukaryota</taxon>
        <taxon>Sar</taxon>
        <taxon>Stramenopiles</taxon>
        <taxon>Oomycota</taxon>
        <taxon>Peronosporomycetes</taxon>
        <taxon>Albuginales</taxon>
        <taxon>Albuginaceae</taxon>
        <taxon>Albugo</taxon>
    </lineage>
</organism>
<dbReference type="Proteomes" id="UP000053237">
    <property type="component" value="Unassembled WGS sequence"/>
</dbReference>
<dbReference type="EMBL" id="CAIX01000091">
    <property type="protein sequence ID" value="CCI45181.1"/>
    <property type="molecule type" value="Genomic_DNA"/>
</dbReference>
<dbReference type="Gene3D" id="3.10.580.10">
    <property type="entry name" value="CBS-domain"/>
    <property type="match status" value="2"/>
</dbReference>
<feature type="domain" description="CBS" evidence="6">
    <location>
        <begin position="104"/>
        <end position="167"/>
    </location>
</feature>
<evidence type="ECO:0000256" key="5">
    <source>
        <dbReference type="SAM" id="MobiDB-lite"/>
    </source>
</evidence>
<reference evidence="7 8" key="1">
    <citation type="submission" date="2012-05" db="EMBL/GenBank/DDBJ databases">
        <title>Recombination and specialization in a pathogen metapopulation.</title>
        <authorList>
            <person name="Gardiner A."/>
            <person name="Kemen E."/>
            <person name="Schultz-Larsen T."/>
            <person name="MacLean D."/>
            <person name="Van Oosterhout C."/>
            <person name="Jones J.D.G."/>
        </authorList>
    </citation>
    <scope>NUCLEOTIDE SEQUENCE [LARGE SCALE GENOMIC DNA]</scope>
    <source>
        <strain evidence="7 8">Ac Nc2</strain>
    </source>
</reference>
<evidence type="ECO:0000313" key="7">
    <source>
        <dbReference type="EMBL" id="CCI45181.1"/>
    </source>
</evidence>
<feature type="compositionally biased region" description="Basic and acidic residues" evidence="5">
    <location>
        <begin position="7"/>
        <end position="22"/>
    </location>
</feature>
<feature type="domain" description="CBS" evidence="6">
    <location>
        <begin position="190"/>
        <end position="247"/>
    </location>
</feature>
<keyword evidence="2" id="KW-0677">Repeat</keyword>